<feature type="domain" description="ResB-like" evidence="7">
    <location>
        <begin position="19"/>
        <end position="98"/>
    </location>
</feature>
<organism evidence="8">
    <name type="scientific">mine drainage metagenome</name>
    <dbReference type="NCBI Taxonomy" id="410659"/>
    <lineage>
        <taxon>unclassified sequences</taxon>
        <taxon>metagenomes</taxon>
        <taxon>ecological metagenomes</taxon>
    </lineage>
</organism>
<evidence type="ECO:0000256" key="1">
    <source>
        <dbReference type="ARBA" id="ARBA00004141"/>
    </source>
</evidence>
<keyword evidence="5 6" id="KW-0472">Membrane</keyword>
<evidence type="ECO:0000256" key="6">
    <source>
        <dbReference type="SAM" id="Phobius"/>
    </source>
</evidence>
<dbReference type="GO" id="GO:0016020">
    <property type="term" value="C:membrane"/>
    <property type="evidence" value="ECO:0007669"/>
    <property type="project" value="UniProtKB-SubCell"/>
</dbReference>
<gene>
    <name evidence="8" type="ORF">GALL_404220</name>
</gene>
<dbReference type="InterPro" id="IPR007816">
    <property type="entry name" value="ResB-like_domain"/>
</dbReference>
<evidence type="ECO:0000256" key="5">
    <source>
        <dbReference type="ARBA" id="ARBA00023136"/>
    </source>
</evidence>
<proteinExistence type="predicted"/>
<keyword evidence="2 6" id="KW-0812">Transmembrane</keyword>
<comment type="caution">
    <text evidence="8">The sequence shown here is derived from an EMBL/GenBank/DDBJ whole genome shotgun (WGS) entry which is preliminary data.</text>
</comment>
<evidence type="ECO:0000313" key="8">
    <source>
        <dbReference type="EMBL" id="OIQ77884.1"/>
    </source>
</evidence>
<protein>
    <submittedName>
        <fullName evidence="8">ResB-like family protein</fullName>
    </submittedName>
</protein>
<evidence type="ECO:0000256" key="3">
    <source>
        <dbReference type="ARBA" id="ARBA00022748"/>
    </source>
</evidence>
<dbReference type="GO" id="GO:0017004">
    <property type="term" value="P:cytochrome complex assembly"/>
    <property type="evidence" value="ECO:0007669"/>
    <property type="project" value="UniProtKB-KW"/>
</dbReference>
<name>A0A1J5QD79_9ZZZZ</name>
<keyword evidence="3" id="KW-0201">Cytochrome c-type biogenesis</keyword>
<accession>A0A1J5QD79</accession>
<keyword evidence="4 6" id="KW-1133">Transmembrane helix</keyword>
<evidence type="ECO:0000259" key="7">
    <source>
        <dbReference type="Pfam" id="PF05140"/>
    </source>
</evidence>
<dbReference type="EMBL" id="MLJW01001514">
    <property type="protein sequence ID" value="OIQ77884.1"/>
    <property type="molecule type" value="Genomic_DNA"/>
</dbReference>
<evidence type="ECO:0000256" key="2">
    <source>
        <dbReference type="ARBA" id="ARBA00022692"/>
    </source>
</evidence>
<feature type="transmembrane region" description="Helical" evidence="6">
    <location>
        <begin position="44"/>
        <end position="63"/>
    </location>
</feature>
<reference evidence="8" key="1">
    <citation type="submission" date="2016-10" db="EMBL/GenBank/DDBJ databases">
        <title>Sequence of Gallionella enrichment culture.</title>
        <authorList>
            <person name="Poehlein A."/>
            <person name="Muehling M."/>
            <person name="Daniel R."/>
        </authorList>
    </citation>
    <scope>NUCLEOTIDE SEQUENCE</scope>
</reference>
<comment type="subcellular location">
    <subcellularLocation>
        <location evidence="1">Membrane</location>
        <topology evidence="1">Multi-pass membrane protein</topology>
    </subcellularLocation>
</comment>
<sequence length="110" mass="12109">MTRIGLEGLNVGDTWKLPNGAGSISFDGWARWVNLQVARDPGKGFALTGAILAIFGLMMSLFIRRRRVWVRVFPLDEGARIEVSGLARSQAPGLEEEIKELVQALTEGKK</sequence>
<dbReference type="Pfam" id="PF05140">
    <property type="entry name" value="ResB"/>
    <property type="match status" value="1"/>
</dbReference>
<evidence type="ECO:0000256" key="4">
    <source>
        <dbReference type="ARBA" id="ARBA00022989"/>
    </source>
</evidence>
<dbReference type="AlphaFoldDB" id="A0A1J5QD79"/>